<evidence type="ECO:0000313" key="7">
    <source>
        <dbReference type="Proteomes" id="UP001500683"/>
    </source>
</evidence>
<dbReference type="RefSeq" id="WP_344941796.1">
    <property type="nucleotide sequence ID" value="NZ_BAAAZG010000002.1"/>
</dbReference>
<dbReference type="PROSITE" id="PS52050">
    <property type="entry name" value="WYL"/>
    <property type="match status" value="1"/>
</dbReference>
<dbReference type="PANTHER" id="PTHR34580">
    <property type="match status" value="1"/>
</dbReference>
<dbReference type="Gene3D" id="1.10.10.10">
    <property type="entry name" value="Winged helix-like DNA-binding domain superfamily/Winged helix DNA-binding domain"/>
    <property type="match status" value="1"/>
</dbReference>
<evidence type="ECO:0000256" key="2">
    <source>
        <dbReference type="ARBA" id="ARBA00023125"/>
    </source>
</evidence>
<dbReference type="InterPro" id="IPR026881">
    <property type="entry name" value="WYL_dom"/>
</dbReference>
<dbReference type="InterPro" id="IPR018356">
    <property type="entry name" value="Tscrpt_reg_HTH_DeoR_CS"/>
</dbReference>
<name>A0ABP7V8K0_9ACTN</name>
<dbReference type="Pfam" id="PF13280">
    <property type="entry name" value="WYL"/>
    <property type="match status" value="1"/>
</dbReference>
<proteinExistence type="predicted"/>
<dbReference type="PIRSF" id="PIRSF016838">
    <property type="entry name" value="PafC"/>
    <property type="match status" value="1"/>
</dbReference>
<sequence length="333" mass="36339">MLETSVRLLALLALLQSRPEWSGAQLADRLGVTTRTVRNDMERLRLLGYHVHSAPGTGGGYRLGAGAQLPPLLLDDEETVAVALGLRTAASGTVAGIEEPSVRALAKLERMLPSRLRHRVNALQSATVSVARGRPAVDAATLTAIAAAVRDHESLRLDYLDREGEATTRVVEPHRLVHTGRLWYLVAWDARRSDWRTFRVDRLRLRTPNGPRFTPREPPEGDVGAYLMRGVGSAAWRIQARVRLHVPVETAVERIPAEAGLLEPLDEHSCVLVTGGDRLHDLASFLGSLDLDFTVLAPDELAHHLRRLAARYTTAAGGSQPPANGNRDRPAGD</sequence>
<evidence type="ECO:0000256" key="4">
    <source>
        <dbReference type="SAM" id="MobiDB-lite"/>
    </source>
</evidence>
<dbReference type="Proteomes" id="UP001500683">
    <property type="component" value="Unassembled WGS sequence"/>
</dbReference>
<dbReference type="PROSITE" id="PS51000">
    <property type="entry name" value="HTH_DEOR_2"/>
    <property type="match status" value="1"/>
</dbReference>
<keyword evidence="2" id="KW-0238">DNA-binding</keyword>
<dbReference type="InterPro" id="IPR001034">
    <property type="entry name" value="DeoR_HTH"/>
</dbReference>
<dbReference type="InterPro" id="IPR051534">
    <property type="entry name" value="CBASS_pafABC_assoc_protein"/>
</dbReference>
<feature type="domain" description="HTH deoR-type" evidence="5">
    <location>
        <begin position="4"/>
        <end position="69"/>
    </location>
</feature>
<dbReference type="InterPro" id="IPR028349">
    <property type="entry name" value="PafC-like"/>
</dbReference>
<dbReference type="PANTHER" id="PTHR34580:SF3">
    <property type="entry name" value="PROTEIN PAFB"/>
    <property type="match status" value="1"/>
</dbReference>
<evidence type="ECO:0000313" key="6">
    <source>
        <dbReference type="EMBL" id="GAA4060566.1"/>
    </source>
</evidence>
<keyword evidence="1" id="KW-0805">Transcription regulation</keyword>
<organism evidence="6 7">
    <name type="scientific">Actinomadura miaoliensis</name>
    <dbReference type="NCBI Taxonomy" id="430685"/>
    <lineage>
        <taxon>Bacteria</taxon>
        <taxon>Bacillati</taxon>
        <taxon>Actinomycetota</taxon>
        <taxon>Actinomycetes</taxon>
        <taxon>Streptosporangiales</taxon>
        <taxon>Thermomonosporaceae</taxon>
        <taxon>Actinomadura</taxon>
    </lineage>
</organism>
<reference evidence="7" key="1">
    <citation type="journal article" date="2019" name="Int. J. Syst. Evol. Microbiol.">
        <title>The Global Catalogue of Microorganisms (GCM) 10K type strain sequencing project: providing services to taxonomists for standard genome sequencing and annotation.</title>
        <authorList>
            <consortium name="The Broad Institute Genomics Platform"/>
            <consortium name="The Broad Institute Genome Sequencing Center for Infectious Disease"/>
            <person name="Wu L."/>
            <person name="Ma J."/>
        </authorList>
    </citation>
    <scope>NUCLEOTIDE SEQUENCE [LARGE SCALE GENOMIC DNA]</scope>
    <source>
        <strain evidence="7">JCM 16702</strain>
    </source>
</reference>
<evidence type="ECO:0000256" key="3">
    <source>
        <dbReference type="ARBA" id="ARBA00023163"/>
    </source>
</evidence>
<evidence type="ECO:0000256" key="1">
    <source>
        <dbReference type="ARBA" id="ARBA00023015"/>
    </source>
</evidence>
<accession>A0ABP7V8K0</accession>
<dbReference type="SUPFAM" id="SSF46785">
    <property type="entry name" value="Winged helix' DNA-binding domain"/>
    <property type="match status" value="1"/>
</dbReference>
<dbReference type="Pfam" id="PF08279">
    <property type="entry name" value="HTH_11"/>
    <property type="match status" value="1"/>
</dbReference>
<keyword evidence="7" id="KW-1185">Reference proteome</keyword>
<dbReference type="EMBL" id="BAAAZG010000002">
    <property type="protein sequence ID" value="GAA4060566.1"/>
    <property type="molecule type" value="Genomic_DNA"/>
</dbReference>
<dbReference type="PROSITE" id="PS00894">
    <property type="entry name" value="HTH_DEOR_1"/>
    <property type="match status" value="1"/>
</dbReference>
<evidence type="ECO:0000259" key="5">
    <source>
        <dbReference type="PROSITE" id="PS51000"/>
    </source>
</evidence>
<dbReference type="Pfam" id="PF25583">
    <property type="entry name" value="WCX"/>
    <property type="match status" value="1"/>
</dbReference>
<dbReference type="InterPro" id="IPR036390">
    <property type="entry name" value="WH_DNA-bd_sf"/>
</dbReference>
<protein>
    <submittedName>
        <fullName evidence="6">WYL domain-containing protein</fullName>
    </submittedName>
</protein>
<feature type="region of interest" description="Disordered" evidence="4">
    <location>
        <begin position="313"/>
        <end position="333"/>
    </location>
</feature>
<dbReference type="InterPro" id="IPR036388">
    <property type="entry name" value="WH-like_DNA-bd_sf"/>
</dbReference>
<comment type="caution">
    <text evidence="6">The sequence shown here is derived from an EMBL/GenBank/DDBJ whole genome shotgun (WGS) entry which is preliminary data.</text>
</comment>
<dbReference type="InterPro" id="IPR013196">
    <property type="entry name" value="HTH_11"/>
</dbReference>
<gene>
    <name evidence="6" type="ORF">GCM10022214_11670</name>
</gene>
<dbReference type="InterPro" id="IPR057727">
    <property type="entry name" value="WCX_dom"/>
</dbReference>
<keyword evidence="3" id="KW-0804">Transcription</keyword>